<evidence type="ECO:0000313" key="4">
    <source>
        <dbReference type="Proteomes" id="UP000005096"/>
    </source>
</evidence>
<evidence type="ECO:0000313" key="3">
    <source>
        <dbReference type="EMBL" id="EFQ23252.1"/>
    </source>
</evidence>
<protein>
    <submittedName>
        <fullName evidence="3">Cytochrome c biogenesis protein, transmembrane region</fullName>
    </submittedName>
</protein>
<dbReference type="RefSeq" id="WP_006300420.1">
    <property type="nucleotide sequence ID" value="NZ_CM001022.1"/>
</dbReference>
<dbReference type="Pfam" id="PF13386">
    <property type="entry name" value="DsbD_2"/>
    <property type="match status" value="1"/>
</dbReference>
<feature type="transmembrane region" description="Helical" evidence="1">
    <location>
        <begin position="198"/>
        <end position="220"/>
    </location>
</feature>
<dbReference type="InterPro" id="IPR039447">
    <property type="entry name" value="UreH-like_TM_dom"/>
</dbReference>
<feature type="transmembrane region" description="Helical" evidence="1">
    <location>
        <begin position="122"/>
        <end position="150"/>
    </location>
</feature>
<reference evidence="3 4" key="1">
    <citation type="journal article" date="2010" name="Stand. Genomic Sci.">
        <title>Non-contiguous finished genome sequence of Aminomonas paucivorans type strain (GLU-3).</title>
        <authorList>
            <person name="Pitluck S."/>
            <person name="Yasawong M."/>
            <person name="Held B."/>
            <person name="Lapidus A."/>
            <person name="Nolan M."/>
            <person name="Copeland A."/>
            <person name="Lucas S."/>
            <person name="Del Rio T.G."/>
            <person name="Tice H."/>
            <person name="Cheng J.F."/>
            <person name="Chertkov O."/>
            <person name="Goodwin L."/>
            <person name="Tapia R."/>
            <person name="Han C."/>
            <person name="Liolios K."/>
            <person name="Ivanova N."/>
            <person name="Mavromatis K."/>
            <person name="Ovchinnikova G."/>
            <person name="Pati A."/>
            <person name="Chen A."/>
            <person name="Palaniappan K."/>
            <person name="Land M."/>
            <person name="Hauser L."/>
            <person name="Chang Y.J."/>
            <person name="Jeffries C.D."/>
            <person name="Pukall R."/>
            <person name="Spring S."/>
            <person name="Rohde M."/>
            <person name="Sikorski J."/>
            <person name="Goker M."/>
            <person name="Woyke T."/>
            <person name="Bristow J."/>
            <person name="Eisen J.A."/>
            <person name="Markowitz V."/>
            <person name="Hugenholtz P."/>
            <person name="Kyrpides N.C."/>
            <person name="Klenk H.P."/>
        </authorList>
    </citation>
    <scope>NUCLEOTIDE SEQUENCE [LARGE SCALE GENOMIC DNA]</scope>
    <source>
        <strain evidence="3 4">DSM 12260</strain>
    </source>
</reference>
<organism evidence="3 4">
    <name type="scientific">Aminomonas paucivorans DSM 12260</name>
    <dbReference type="NCBI Taxonomy" id="584708"/>
    <lineage>
        <taxon>Bacteria</taxon>
        <taxon>Thermotogati</taxon>
        <taxon>Synergistota</taxon>
        <taxon>Synergistia</taxon>
        <taxon>Synergistales</taxon>
        <taxon>Synergistaceae</taxon>
        <taxon>Aminomonas</taxon>
    </lineage>
</organism>
<dbReference type="eggNOG" id="COG0785">
    <property type="taxonomic scope" value="Bacteria"/>
</dbReference>
<dbReference type="HOGENOM" id="CLU_087516_1_0_0"/>
<dbReference type="OrthoDB" id="43562at2"/>
<dbReference type="AlphaFoldDB" id="E3CVQ1"/>
<feature type="transmembrane region" description="Helical" evidence="1">
    <location>
        <begin position="157"/>
        <end position="178"/>
    </location>
</feature>
<dbReference type="EMBL" id="CM001022">
    <property type="protein sequence ID" value="EFQ23252.1"/>
    <property type="molecule type" value="Genomic_DNA"/>
</dbReference>
<evidence type="ECO:0000259" key="2">
    <source>
        <dbReference type="Pfam" id="PF13386"/>
    </source>
</evidence>
<dbReference type="STRING" id="584708.Apau_0824"/>
<feature type="transmembrane region" description="Helical" evidence="1">
    <location>
        <begin position="47"/>
        <end position="68"/>
    </location>
</feature>
<evidence type="ECO:0000256" key="1">
    <source>
        <dbReference type="SAM" id="Phobius"/>
    </source>
</evidence>
<keyword evidence="1" id="KW-1133">Transmembrane helix</keyword>
<dbReference type="PaxDb" id="584708-Apau_0824"/>
<accession>E3CVQ1</accession>
<name>E3CVQ1_9BACT</name>
<feature type="domain" description="Urease accessory protein UreH-like transmembrane" evidence="2">
    <location>
        <begin position="8"/>
        <end position="192"/>
    </location>
</feature>
<proteinExistence type="predicted"/>
<sequence length="223" mass="23286">MILAAFTALWLGILATLSPCPLASNVAALSCVIRPGNPREALIQGGAYGAGRFLTHLLLGALLVGGLLDAPDLYRNVLRILAKAAGPLFLVVGALLLEWLTPHTGGSLKKALAERIPPNGPGAFLLGVLLSLLPCPETAALFFGGLLPLAAREGSSLLLPGLFGLGAALPVALAGWGLSAGTQVISRRLRRIDPLETLLRHLTGVAFLGVGFYFTLTHVYRLF</sequence>
<gene>
    <name evidence="3" type="ORF">Apau_0824</name>
</gene>
<dbReference type="Proteomes" id="UP000005096">
    <property type="component" value="Chromosome"/>
</dbReference>
<keyword evidence="1 3" id="KW-0812">Transmembrane</keyword>
<keyword evidence="1" id="KW-0472">Membrane</keyword>
<feature type="transmembrane region" description="Helical" evidence="1">
    <location>
        <begin position="80"/>
        <end position="102"/>
    </location>
</feature>
<keyword evidence="4" id="KW-1185">Reference proteome</keyword>